<dbReference type="Proteomes" id="UP000253790">
    <property type="component" value="Chromosome"/>
</dbReference>
<sequence>MGSQLGDDVPAEEAARPGDKCRRRHPGILRTGRFGSVRVALVTDYYLPTLGGVQTAVGALREGLERGGHEVTVCCPRDRDRDHEPEPGVVGLPVSPVFRPDGYPFAWSPRRVRRVLREELAARRVEVVHTHSEMFAALSGVRVARELGLPVVHTMHGRIDVYTDKVLPVPALSTALLAWLHHRQVPHSDVRVAATPWTQSRVARRMWRLMAAQAKASDHVVVPSAHFAAKLARVGVRTPTTVVSNGVAVGVMEQEDGPTLRTLGPQDELRALWVGRLSPEKRPEVFVDAVRRTGHGVLGTVLGDGVSRRDVARAAAGAPVRLEGSVPQSQVLARMRESHVLVSSSVDFDNQPMVILEAVASGLPVLHADPDLAEVVPDGGGFAADTPDAAGLAAVLGRLRREPDLVRRASAAMLAARGAAAVPVAAMEQVYRGVVAAHGGQR</sequence>
<keyword evidence="3 6" id="KW-0808">Transferase</keyword>
<dbReference type="Pfam" id="PF13692">
    <property type="entry name" value="Glyco_trans_1_4"/>
    <property type="match status" value="1"/>
</dbReference>
<dbReference type="InterPro" id="IPR028098">
    <property type="entry name" value="Glyco_trans_4-like_N"/>
</dbReference>
<gene>
    <name evidence="6" type="ORF">DV701_07875</name>
</gene>
<dbReference type="InterPro" id="IPR050194">
    <property type="entry name" value="Glycosyltransferase_grp1"/>
</dbReference>
<dbReference type="KEGG" id="orn:DV701_07875"/>
<evidence type="ECO:0000313" key="7">
    <source>
        <dbReference type="Proteomes" id="UP000253790"/>
    </source>
</evidence>
<dbReference type="Pfam" id="PF13439">
    <property type="entry name" value="Glyco_transf_4"/>
    <property type="match status" value="1"/>
</dbReference>
<keyword evidence="7" id="KW-1185">Reference proteome</keyword>
<dbReference type="Gene3D" id="3.40.50.2000">
    <property type="entry name" value="Glycogen Phosphorylase B"/>
    <property type="match status" value="2"/>
</dbReference>
<accession>A0A345NLZ9</accession>
<dbReference type="OrthoDB" id="9802525at2"/>
<protein>
    <recommendedName>
        <fullName evidence="1">D-inositol 3-phosphate glycosyltransferase</fullName>
    </recommendedName>
</protein>
<evidence type="ECO:0000256" key="3">
    <source>
        <dbReference type="ARBA" id="ARBA00022679"/>
    </source>
</evidence>
<reference evidence="6 7" key="1">
    <citation type="submission" date="2018-07" db="EMBL/GenBank/DDBJ databases">
        <title>Complete genome sequencing of Ornithinimicrobium sp. AMA3305.</title>
        <authorList>
            <person name="Bae J.-W."/>
        </authorList>
    </citation>
    <scope>NUCLEOTIDE SEQUENCE [LARGE SCALE GENOMIC DNA]</scope>
    <source>
        <strain evidence="6 7">AMA3305</strain>
    </source>
</reference>
<dbReference type="SUPFAM" id="SSF53756">
    <property type="entry name" value="UDP-Glycosyltransferase/glycogen phosphorylase"/>
    <property type="match status" value="1"/>
</dbReference>
<evidence type="ECO:0000256" key="4">
    <source>
        <dbReference type="SAM" id="MobiDB-lite"/>
    </source>
</evidence>
<keyword evidence="2" id="KW-0328">Glycosyltransferase</keyword>
<feature type="region of interest" description="Disordered" evidence="4">
    <location>
        <begin position="1"/>
        <end position="24"/>
    </location>
</feature>
<dbReference type="PANTHER" id="PTHR45947:SF3">
    <property type="entry name" value="SULFOQUINOVOSYL TRANSFERASE SQD2"/>
    <property type="match status" value="1"/>
</dbReference>
<evidence type="ECO:0000256" key="2">
    <source>
        <dbReference type="ARBA" id="ARBA00022676"/>
    </source>
</evidence>
<name>A0A345NLZ9_9MICO</name>
<feature type="domain" description="Glycosyltransferase subfamily 4-like N-terminal" evidence="5">
    <location>
        <begin position="51"/>
        <end position="247"/>
    </location>
</feature>
<dbReference type="PANTHER" id="PTHR45947">
    <property type="entry name" value="SULFOQUINOVOSYL TRANSFERASE SQD2"/>
    <property type="match status" value="1"/>
</dbReference>
<proteinExistence type="predicted"/>
<evidence type="ECO:0000313" key="6">
    <source>
        <dbReference type="EMBL" id="AXH96057.1"/>
    </source>
</evidence>
<dbReference type="GO" id="GO:1901137">
    <property type="term" value="P:carbohydrate derivative biosynthetic process"/>
    <property type="evidence" value="ECO:0007669"/>
    <property type="project" value="UniProtKB-ARBA"/>
</dbReference>
<evidence type="ECO:0000259" key="5">
    <source>
        <dbReference type="Pfam" id="PF13439"/>
    </source>
</evidence>
<dbReference type="EMBL" id="CP031229">
    <property type="protein sequence ID" value="AXH96057.1"/>
    <property type="molecule type" value="Genomic_DNA"/>
</dbReference>
<dbReference type="GO" id="GO:0016757">
    <property type="term" value="F:glycosyltransferase activity"/>
    <property type="evidence" value="ECO:0007669"/>
    <property type="project" value="UniProtKB-KW"/>
</dbReference>
<dbReference type="AlphaFoldDB" id="A0A345NLZ9"/>
<organism evidence="6 7">
    <name type="scientific">Ornithinimicrobium avium</name>
    <dbReference type="NCBI Taxonomy" id="2283195"/>
    <lineage>
        <taxon>Bacteria</taxon>
        <taxon>Bacillati</taxon>
        <taxon>Actinomycetota</taxon>
        <taxon>Actinomycetes</taxon>
        <taxon>Micrococcales</taxon>
        <taxon>Ornithinimicrobiaceae</taxon>
        <taxon>Ornithinimicrobium</taxon>
    </lineage>
</organism>
<evidence type="ECO:0000256" key="1">
    <source>
        <dbReference type="ARBA" id="ARBA00021292"/>
    </source>
</evidence>